<dbReference type="PATRIC" id="fig|1218565.3.peg.37"/>
<dbReference type="EMBL" id="ANIK01000001">
    <property type="protein sequence ID" value="EMJ98337.1"/>
    <property type="molecule type" value="Genomic_DNA"/>
</dbReference>
<dbReference type="AlphaFoldDB" id="M6D2H1"/>
<evidence type="ECO:0000313" key="2">
    <source>
        <dbReference type="EMBL" id="EMJ98337.1"/>
    </source>
</evidence>
<sequence>MSKIRFLTFLLIFFWNGLSIFPETKLENEESPRPISIQKGTTETGVDPEAIFKAFENHDILIFGEEHDDIVGHKIRLDWFKKIALKTPVILSLEMLERDQQKTLDEYLNGQIGEKAFFNALKFWPNYLRDYHPFVQFAKEHGIPVLASNVPRKYANLVSSSGLEALFKIRSVFLPPKYLIRRFSQEDYETKIKNILKLHPGMNFDANTERRFVDAQYLWDAGMADSVANTFLTKRRKVIHINGRFHSDEGFGVVHRLREVGFKILSISMFPLKKDNVVPTEILKGCDFTVITERRQKEN</sequence>
<evidence type="ECO:0000313" key="3">
    <source>
        <dbReference type="Proteomes" id="UP000011988"/>
    </source>
</evidence>
<comment type="caution">
    <text evidence="2">The sequence shown here is derived from an EMBL/GenBank/DDBJ whole genome shotgun (WGS) entry which is preliminary data.</text>
</comment>
<dbReference type="Proteomes" id="UP000011988">
    <property type="component" value="Unassembled WGS sequence"/>
</dbReference>
<dbReference type="Pfam" id="PF04187">
    <property type="entry name" value="Cofac_haem_bdg"/>
    <property type="match status" value="1"/>
</dbReference>
<organism evidence="2 3">
    <name type="scientific">Leptospira alstonii serovar Sichuan str. 79601</name>
    <dbReference type="NCBI Taxonomy" id="1218565"/>
    <lineage>
        <taxon>Bacteria</taxon>
        <taxon>Pseudomonadati</taxon>
        <taxon>Spirochaetota</taxon>
        <taxon>Spirochaetia</taxon>
        <taxon>Leptospirales</taxon>
        <taxon>Leptospiraceae</taxon>
        <taxon>Leptospira</taxon>
    </lineage>
</organism>
<name>M6D2H1_9LEPT</name>
<dbReference type="OrthoDB" id="1680202at2"/>
<feature type="domain" description="Haem-binding uptake Tiki superfamily ChaN" evidence="1">
    <location>
        <begin position="52"/>
        <end position="257"/>
    </location>
</feature>
<dbReference type="SUPFAM" id="SSF159501">
    <property type="entry name" value="EreA/ChaN-like"/>
    <property type="match status" value="1"/>
</dbReference>
<accession>M6D2H1</accession>
<dbReference type="InterPro" id="IPR007314">
    <property type="entry name" value="Cofac_haem-bd_dom"/>
</dbReference>
<dbReference type="CDD" id="cd14727">
    <property type="entry name" value="ChanN-like"/>
    <property type="match status" value="1"/>
</dbReference>
<proteinExistence type="predicted"/>
<reference evidence="2 3" key="1">
    <citation type="submission" date="2013-01" db="EMBL/GenBank/DDBJ databases">
        <authorList>
            <person name="Harkins D.M."/>
            <person name="Durkin A.S."/>
            <person name="Brinkac L.M."/>
            <person name="Haft D.H."/>
            <person name="Selengut J.D."/>
            <person name="Sanka R."/>
            <person name="DePew J."/>
            <person name="Purushe J."/>
            <person name="Galloway R.L."/>
            <person name="Vinetz J.M."/>
            <person name="Sutton G.G."/>
            <person name="Nierman W.C."/>
            <person name="Fouts D.E."/>
        </authorList>
    </citation>
    <scope>NUCLEOTIDE SEQUENCE [LARGE SCALE GENOMIC DNA]</scope>
    <source>
        <strain evidence="2 3">79601</strain>
    </source>
</reference>
<protein>
    <submittedName>
        <fullName evidence="2">PF04187 family protein</fullName>
    </submittedName>
</protein>
<dbReference type="Gene3D" id="3.40.50.11550">
    <property type="match status" value="1"/>
</dbReference>
<evidence type="ECO:0000259" key="1">
    <source>
        <dbReference type="Pfam" id="PF04187"/>
    </source>
</evidence>
<gene>
    <name evidence="2" type="ORF">LEP1GSC194_0959</name>
</gene>
<dbReference type="RefSeq" id="WP_020771689.1">
    <property type="nucleotide sequence ID" value="NZ_ANIK01000001.1"/>
</dbReference>